<feature type="domain" description="DM2" evidence="1">
    <location>
        <begin position="105"/>
        <end position="161"/>
    </location>
</feature>
<dbReference type="AlphaFoldDB" id="A0A8T0JSJ9"/>
<evidence type="ECO:0000313" key="3">
    <source>
        <dbReference type="Proteomes" id="UP000743370"/>
    </source>
</evidence>
<accession>A0A8T0JSJ9</accession>
<evidence type="ECO:0000259" key="1">
    <source>
        <dbReference type="Pfam" id="PF26055"/>
    </source>
</evidence>
<dbReference type="PANTHER" id="PTHR13056:SF0">
    <property type="entry name" value="VACUOLAR FUSION PROTEIN CCZ1 HOMOLOG-RELATED"/>
    <property type="match status" value="1"/>
</dbReference>
<evidence type="ECO:0000313" key="2">
    <source>
        <dbReference type="EMBL" id="KAG2380187.1"/>
    </source>
</evidence>
<reference evidence="2 3" key="1">
    <citation type="submission" date="2020-05" db="EMBL/GenBank/DDBJ databases">
        <title>Vigna angularis (adzuki bean) Var. LongXiaoDou No. 4 denovo assembly.</title>
        <authorList>
            <person name="Xiang H."/>
        </authorList>
    </citation>
    <scope>NUCLEOTIDE SEQUENCE [LARGE SCALE GENOMIC DNA]</scope>
    <source>
        <tissue evidence="2">Leaf</tissue>
    </source>
</reference>
<dbReference type="GO" id="GO:0035658">
    <property type="term" value="C:Mon1-Ccz1 complex"/>
    <property type="evidence" value="ECO:0007669"/>
    <property type="project" value="InterPro"/>
</dbReference>
<dbReference type="Proteomes" id="UP000743370">
    <property type="component" value="Unassembled WGS sequence"/>
</dbReference>
<protein>
    <submittedName>
        <fullName evidence="2">Vacuolar fusion protein</fullName>
    </submittedName>
</protein>
<organism evidence="2 3">
    <name type="scientific">Phaseolus angularis</name>
    <name type="common">Azuki bean</name>
    <name type="synonym">Vigna angularis</name>
    <dbReference type="NCBI Taxonomy" id="3914"/>
    <lineage>
        <taxon>Eukaryota</taxon>
        <taxon>Viridiplantae</taxon>
        <taxon>Streptophyta</taxon>
        <taxon>Embryophyta</taxon>
        <taxon>Tracheophyta</taxon>
        <taxon>Spermatophyta</taxon>
        <taxon>Magnoliopsida</taxon>
        <taxon>eudicotyledons</taxon>
        <taxon>Gunneridae</taxon>
        <taxon>Pentapetalae</taxon>
        <taxon>rosids</taxon>
        <taxon>fabids</taxon>
        <taxon>Fabales</taxon>
        <taxon>Fabaceae</taxon>
        <taxon>Papilionoideae</taxon>
        <taxon>50 kb inversion clade</taxon>
        <taxon>NPAAA clade</taxon>
        <taxon>indigoferoid/millettioid clade</taxon>
        <taxon>Phaseoleae</taxon>
        <taxon>Vigna</taxon>
    </lineage>
</organism>
<name>A0A8T0JSJ9_PHAAN</name>
<sequence>MHGLFLESRGKELYMVMEKANETLLYASDAGEKFNDRYFEKFMSKSEVILKARQLMQQRFVSCSIYVQNARSIVGTIHTLYPLKPSCYTRLTGPPTNRSREFDVNLHPPFGHNPTLANKFIDKTFGFKPKLLILIVSTKDTEKKPMKEHYMIMEKANETLLYASDAGEKFSDRGKELDMIMDKANETLLYASDAGEKFCDRYFEKFMSKSEVILKARQLMQQRFVSCSIYVQNDRSIVGTIHPPFGHNPTLANKFIDKPFGFKPKLLILIVSTKDTEVYFEDTRNAIFTMFFGVIFGAFCRLEECSSNNCVA</sequence>
<dbReference type="Pfam" id="PF26055">
    <property type="entry name" value="Mtase_EDM2"/>
    <property type="match status" value="2"/>
</dbReference>
<dbReference type="EMBL" id="JABFOF010000009">
    <property type="protein sequence ID" value="KAG2380187.1"/>
    <property type="molecule type" value="Genomic_DNA"/>
</dbReference>
<comment type="caution">
    <text evidence="2">The sequence shown here is derived from an EMBL/GenBank/DDBJ whole genome shotgun (WGS) entry which is preliminary data.</text>
</comment>
<dbReference type="GO" id="GO:0016192">
    <property type="term" value="P:vesicle-mediated transport"/>
    <property type="evidence" value="ECO:0007669"/>
    <property type="project" value="InterPro"/>
</dbReference>
<dbReference type="InterPro" id="IPR058939">
    <property type="entry name" value="Mtase_EDM2"/>
</dbReference>
<proteinExistence type="predicted"/>
<gene>
    <name evidence="2" type="ORF">HKW66_Vig0169660</name>
</gene>
<feature type="domain" description="DM2" evidence="1">
    <location>
        <begin position="233"/>
        <end position="276"/>
    </location>
</feature>
<dbReference type="InterPro" id="IPR013176">
    <property type="entry name" value="Ccz1"/>
</dbReference>
<dbReference type="PANTHER" id="PTHR13056">
    <property type="entry name" value="VACUOLAR FUSION PROTEIN CCZ1 HOMOLOG-RELATED"/>
    <property type="match status" value="1"/>
</dbReference>